<organism evidence="1">
    <name type="scientific">Bracoviriform facetosae</name>
    <dbReference type="NCBI Taxonomy" id="2083300"/>
    <lineage>
        <taxon>Viruses</taxon>
        <taxon>Viruses incertae sedis</taxon>
        <taxon>Polydnaviriformidae</taxon>
        <taxon>Bracoviriform</taxon>
    </lineage>
</organism>
<reference evidence="1" key="1">
    <citation type="submission" date="2013-06" db="EMBL/GenBank/DDBJ databases">
        <title>Bracovirus Evolution: Comparative Genomics of Multiple Viral and Proviral Genomes.</title>
        <authorList>
            <person name="Desjardins C.A."/>
            <person name="Gundersen-Rindal D.E."/>
            <person name="Hostetler J.B."/>
            <person name="Tallon L.J."/>
            <person name="Utterback T.R."/>
            <person name="Fuester R.W."/>
            <person name="Schatz M.C."/>
            <person name="Pedroni M.J."/>
            <person name="Fadrosh D.W."/>
            <person name="Haas B.J."/>
            <person name="Toms B.S."/>
            <person name="Chen D."/>
            <person name="Nene V."/>
        </authorList>
    </citation>
    <scope>NUCLEOTIDE SEQUENCE</scope>
</reference>
<dbReference type="KEGG" id="vg:41332459"/>
<sequence>MEGFPRYVELTKDIFVPFEWPLDGIDKLVLTLAEKIIKDDNSVNSILQVKEIPAKLVTLINNNYCVYVFEQVSIIETVDSYLYEIVLPKEEASIRRRTFSGNSFINESWPDYAISVSTKAKKISYYLMPPRLEKSPRFCCYCGDTPKTSLQ</sequence>
<evidence type="ECO:0000313" key="1">
    <source>
        <dbReference type="EMBL" id="AGO14371.1"/>
    </source>
</evidence>
<gene>
    <name evidence="1" type="primary">bv8.2</name>
    <name evidence="1" type="ORF">CsmBV32.7</name>
</gene>
<dbReference type="EMBL" id="EF710638">
    <property type="protein sequence ID" value="AGO14371.1"/>
    <property type="molecule type" value="Genomic_DNA"/>
</dbReference>
<protein>
    <submittedName>
        <fullName evidence="1">BV8 family protein</fullName>
    </submittedName>
</protein>
<name>R9XKG5_9VIRU</name>
<proteinExistence type="predicted"/>
<accession>R9XKG5</accession>
<dbReference type="GeneID" id="41332459"/>
<dbReference type="RefSeq" id="YP_009665856.1">
    <property type="nucleotide sequence ID" value="NC_043314.1"/>
</dbReference>